<protein>
    <submittedName>
        <fullName evidence="2">DUF817 domain-containing protein</fullName>
    </submittedName>
</protein>
<feature type="transmembrane region" description="Helical" evidence="1">
    <location>
        <begin position="81"/>
        <end position="101"/>
    </location>
</feature>
<keyword evidence="3" id="KW-1185">Reference proteome</keyword>
<feature type="transmembrane region" description="Helical" evidence="1">
    <location>
        <begin position="202"/>
        <end position="219"/>
    </location>
</feature>
<dbReference type="Pfam" id="PF05675">
    <property type="entry name" value="DUF817"/>
    <property type="match status" value="1"/>
</dbReference>
<keyword evidence="1" id="KW-0812">Transmembrane</keyword>
<feature type="transmembrane region" description="Helical" evidence="1">
    <location>
        <begin position="139"/>
        <end position="156"/>
    </location>
</feature>
<evidence type="ECO:0000256" key="1">
    <source>
        <dbReference type="SAM" id="Phobius"/>
    </source>
</evidence>
<reference evidence="2 3" key="1">
    <citation type="submission" date="2021-09" db="EMBL/GenBank/DDBJ databases">
        <title>The complete genome sequence of a new microorganism.</title>
        <authorList>
            <person name="Zi Z."/>
        </authorList>
    </citation>
    <scope>NUCLEOTIDE SEQUENCE [LARGE SCALE GENOMIC DNA]</scope>
    <source>
        <strain evidence="2 3">WGZ8</strain>
    </source>
</reference>
<evidence type="ECO:0000313" key="3">
    <source>
        <dbReference type="Proteomes" id="UP000704176"/>
    </source>
</evidence>
<feature type="transmembrane region" description="Helical" evidence="1">
    <location>
        <begin position="231"/>
        <end position="251"/>
    </location>
</feature>
<dbReference type="Proteomes" id="UP000704176">
    <property type="component" value="Unassembled WGS sequence"/>
</dbReference>
<feature type="transmembrane region" description="Helical" evidence="1">
    <location>
        <begin position="177"/>
        <end position="196"/>
    </location>
</feature>
<accession>A0ABS7VLG7</accession>
<name>A0ABS7VLG7_9HYPH</name>
<dbReference type="PIRSF" id="PIRSF009141">
    <property type="entry name" value="UCP009141"/>
    <property type="match status" value="1"/>
</dbReference>
<gene>
    <name evidence="2" type="ORF">K9B37_08530</name>
</gene>
<comment type="caution">
    <text evidence="2">The sequence shown here is derived from an EMBL/GenBank/DDBJ whole genome shotgun (WGS) entry which is preliminary data.</text>
</comment>
<evidence type="ECO:0000313" key="2">
    <source>
        <dbReference type="EMBL" id="MBZ6076334.1"/>
    </source>
</evidence>
<dbReference type="EMBL" id="JAIRBM010000005">
    <property type="protein sequence ID" value="MBZ6076334.1"/>
    <property type="molecule type" value="Genomic_DNA"/>
</dbReference>
<keyword evidence="1" id="KW-0472">Membrane</keyword>
<keyword evidence="1" id="KW-1133">Transmembrane helix</keyword>
<dbReference type="RefSeq" id="WP_224312660.1">
    <property type="nucleotide sequence ID" value="NZ_JAIRBM010000005.1"/>
</dbReference>
<dbReference type="InterPro" id="IPR008535">
    <property type="entry name" value="DUF817"/>
</dbReference>
<feature type="transmembrane region" description="Helical" evidence="1">
    <location>
        <begin position="271"/>
        <end position="288"/>
    </location>
</feature>
<proteinExistence type="predicted"/>
<feature type="transmembrane region" description="Helical" evidence="1">
    <location>
        <begin position="113"/>
        <end position="133"/>
    </location>
</feature>
<organism evidence="2 3">
    <name type="scientific">Microvirga puerhi</name>
    <dbReference type="NCBI Taxonomy" id="2876078"/>
    <lineage>
        <taxon>Bacteria</taxon>
        <taxon>Pseudomonadati</taxon>
        <taxon>Pseudomonadota</taxon>
        <taxon>Alphaproteobacteria</taxon>
        <taxon>Hyphomicrobiales</taxon>
        <taxon>Methylobacteriaceae</taxon>
        <taxon>Microvirga</taxon>
    </lineage>
</organism>
<feature type="transmembrane region" description="Helical" evidence="1">
    <location>
        <begin position="56"/>
        <end position="75"/>
    </location>
</feature>
<sequence>MLLRRPVPQIPSAAFAWPFLARFIAREEALGQAAERRGPIAAGLYEFLRFGIKEGWACLFGGAMCALLLGTHFFYPADAALARYDFLFLAALAIQALLIGLKLESLDEAKTIFIFHVVGTAMEVFKTQVGSWIYPEPSLFRLGGVPLFTGFMYASVGSYGARAWRLFDFRFTNHPPFAATLLLSLGIYINFFSHHYAADMRYVLFLAAAALYGRTILHFKVWRTYRRMPLLLGLFLVTIFIWFAENIGTFTGTWLYPSQLKGWSMVPLSKLGSWFLLTIISFVLVSAVNRPREMSGSDIGRT</sequence>